<feature type="region of interest" description="Disordered" evidence="3">
    <location>
        <begin position="165"/>
        <end position="194"/>
    </location>
</feature>
<dbReference type="CDD" id="cd04369">
    <property type="entry name" value="Bromodomain"/>
    <property type="match status" value="1"/>
</dbReference>
<feature type="compositionally biased region" description="Polar residues" evidence="3">
    <location>
        <begin position="254"/>
        <end position="279"/>
    </location>
</feature>
<accession>A0A7S0G401</accession>
<reference evidence="5" key="1">
    <citation type="submission" date="2021-01" db="EMBL/GenBank/DDBJ databases">
        <authorList>
            <person name="Corre E."/>
            <person name="Pelletier E."/>
            <person name="Niang G."/>
            <person name="Scheremetjew M."/>
            <person name="Finn R."/>
            <person name="Kale V."/>
            <person name="Holt S."/>
            <person name="Cochrane G."/>
            <person name="Meng A."/>
            <person name="Brown T."/>
            <person name="Cohen L."/>
        </authorList>
    </citation>
    <scope>NUCLEOTIDE SEQUENCE</scope>
    <source>
        <strain evidence="5">UTEX LB 2760</strain>
    </source>
</reference>
<keyword evidence="1 2" id="KW-0103">Bromodomain</keyword>
<evidence type="ECO:0000256" key="1">
    <source>
        <dbReference type="ARBA" id="ARBA00023117"/>
    </source>
</evidence>
<dbReference type="Gene3D" id="1.20.920.10">
    <property type="entry name" value="Bromodomain-like"/>
    <property type="match status" value="1"/>
</dbReference>
<dbReference type="PANTHER" id="PTHR22881">
    <property type="entry name" value="BROMODOMAIN CONTAINING PROTEIN"/>
    <property type="match status" value="1"/>
</dbReference>
<dbReference type="Pfam" id="PF00439">
    <property type="entry name" value="Bromodomain"/>
    <property type="match status" value="1"/>
</dbReference>
<dbReference type="InterPro" id="IPR051831">
    <property type="entry name" value="Bromodomain_contain_prot"/>
</dbReference>
<dbReference type="SUPFAM" id="SSF47370">
    <property type="entry name" value="Bromodomain"/>
    <property type="match status" value="1"/>
</dbReference>
<dbReference type="InterPro" id="IPR001487">
    <property type="entry name" value="Bromodomain"/>
</dbReference>
<dbReference type="EMBL" id="HBEK01010698">
    <property type="protein sequence ID" value="CAD8395928.1"/>
    <property type="molecule type" value="Transcribed_RNA"/>
</dbReference>
<evidence type="ECO:0000256" key="3">
    <source>
        <dbReference type="SAM" id="MobiDB-lite"/>
    </source>
</evidence>
<dbReference type="SMART" id="SM00297">
    <property type="entry name" value="BROMO"/>
    <property type="match status" value="1"/>
</dbReference>
<proteinExistence type="predicted"/>
<protein>
    <recommendedName>
        <fullName evidence="4">Bromo domain-containing protein</fullName>
    </recommendedName>
</protein>
<feature type="region of interest" description="Disordered" evidence="3">
    <location>
        <begin position="234"/>
        <end position="301"/>
    </location>
</feature>
<sequence length="467" mass="51451">MKDGERALRVRVVPPRYKSENVEDVGPVHSDVSSPGEKKLKRISLVAQQKEEEFLEKNGMRIANKLVQADTQGFFLEPVPTHIVTDYLRVIERPMDLGSVRRKLSENQYASAKQMKADIDLIWANCCLYNAPETKYYQKALKLRGIADELYDKYFGESATIRSAKRRKSGSGDVSSRFPKSPKGVGNRRPGRPRQLMVSDLEKDLDSIVPSRPQELQSGGYDTQQSGQTKILEADPALRESSARDSKGLGHASANRSSRTAEPNSANSVVHRSRQTISSPDVPHREVASAGPDSIGTIIGDGGIESNSLMQKLLLNSRGDSPQQVSDKLLERALGSETLAKVKAVTAKKLPDKNESDAFLDSLSETGKVPVKTIRALKSVFADVYTYYGPKDTRLLEKDVDTMLRDNFSNILELHRLRTGTLTDQNASAESPDGGRVAGQKSDLDLLQKLVQDTKVLESSITPSDTV</sequence>
<gene>
    <name evidence="5" type="ORF">RMAR0315_LOCUS5915</name>
</gene>
<evidence type="ECO:0000256" key="2">
    <source>
        <dbReference type="PROSITE-ProRule" id="PRU00035"/>
    </source>
</evidence>
<evidence type="ECO:0000259" key="4">
    <source>
        <dbReference type="PROSITE" id="PS50014"/>
    </source>
</evidence>
<dbReference type="PROSITE" id="PS50014">
    <property type="entry name" value="BROMODOMAIN_2"/>
    <property type="match status" value="1"/>
</dbReference>
<feature type="domain" description="Bromo" evidence="4">
    <location>
        <begin position="75"/>
        <end position="137"/>
    </location>
</feature>
<organism evidence="5">
    <name type="scientific">Rhodosorus marinus</name>
    <dbReference type="NCBI Taxonomy" id="101924"/>
    <lineage>
        <taxon>Eukaryota</taxon>
        <taxon>Rhodophyta</taxon>
        <taxon>Stylonematophyceae</taxon>
        <taxon>Stylonematales</taxon>
        <taxon>Stylonemataceae</taxon>
        <taxon>Rhodosorus</taxon>
    </lineage>
</organism>
<dbReference type="AlphaFoldDB" id="A0A7S0G401"/>
<name>A0A7S0G401_9RHOD</name>
<dbReference type="InterPro" id="IPR036427">
    <property type="entry name" value="Bromodomain-like_sf"/>
</dbReference>
<dbReference type="PANTHER" id="PTHR22881:SF27">
    <property type="entry name" value="BROMODOMAIN CONTAINING 7_9"/>
    <property type="match status" value="1"/>
</dbReference>
<feature type="compositionally biased region" description="Basic and acidic residues" evidence="3">
    <location>
        <begin position="234"/>
        <end position="248"/>
    </location>
</feature>
<evidence type="ECO:0000313" key="5">
    <source>
        <dbReference type="EMBL" id="CAD8395928.1"/>
    </source>
</evidence>
<dbReference type="PRINTS" id="PR00503">
    <property type="entry name" value="BROMODOMAIN"/>
</dbReference>